<sequence>MQRSAALWITGAFHTSPKGSIESIAGLIPITVRATWASQQNWRVGWISQSWRFVDKASGNSLVL</sequence>
<proteinExistence type="predicted"/>
<organism evidence="1 2">
    <name type="scientific">Macrolepiota fuliginosa MF-IS2</name>
    <dbReference type="NCBI Taxonomy" id="1400762"/>
    <lineage>
        <taxon>Eukaryota</taxon>
        <taxon>Fungi</taxon>
        <taxon>Dikarya</taxon>
        <taxon>Basidiomycota</taxon>
        <taxon>Agaricomycotina</taxon>
        <taxon>Agaricomycetes</taxon>
        <taxon>Agaricomycetidae</taxon>
        <taxon>Agaricales</taxon>
        <taxon>Agaricineae</taxon>
        <taxon>Agaricaceae</taxon>
        <taxon>Macrolepiota</taxon>
    </lineage>
</organism>
<dbReference type="EMBL" id="MU151559">
    <property type="protein sequence ID" value="KAF9442845.1"/>
    <property type="molecule type" value="Genomic_DNA"/>
</dbReference>
<name>A0A9P5X2J1_9AGAR</name>
<keyword evidence="2" id="KW-1185">Reference proteome</keyword>
<comment type="caution">
    <text evidence="1">The sequence shown here is derived from an EMBL/GenBank/DDBJ whole genome shotgun (WGS) entry which is preliminary data.</text>
</comment>
<accession>A0A9P5X2J1</accession>
<gene>
    <name evidence="1" type="ORF">P691DRAFT_680706</name>
</gene>
<evidence type="ECO:0000313" key="1">
    <source>
        <dbReference type="EMBL" id="KAF9442845.1"/>
    </source>
</evidence>
<dbReference type="OrthoDB" id="3063802at2759"/>
<evidence type="ECO:0000313" key="2">
    <source>
        <dbReference type="Proteomes" id="UP000807342"/>
    </source>
</evidence>
<reference evidence="1" key="1">
    <citation type="submission" date="2020-11" db="EMBL/GenBank/DDBJ databases">
        <authorList>
            <consortium name="DOE Joint Genome Institute"/>
            <person name="Ahrendt S."/>
            <person name="Riley R."/>
            <person name="Andreopoulos W."/>
            <person name="Labutti K."/>
            <person name="Pangilinan J."/>
            <person name="Ruiz-Duenas F.J."/>
            <person name="Barrasa J.M."/>
            <person name="Sanchez-Garcia M."/>
            <person name="Camarero S."/>
            <person name="Miyauchi S."/>
            <person name="Serrano A."/>
            <person name="Linde D."/>
            <person name="Babiker R."/>
            <person name="Drula E."/>
            <person name="Ayuso-Fernandez I."/>
            <person name="Pacheco R."/>
            <person name="Padilla G."/>
            <person name="Ferreira P."/>
            <person name="Barriuso J."/>
            <person name="Kellner H."/>
            <person name="Castanera R."/>
            <person name="Alfaro M."/>
            <person name="Ramirez L."/>
            <person name="Pisabarro A.G."/>
            <person name="Kuo A."/>
            <person name="Tritt A."/>
            <person name="Lipzen A."/>
            <person name="He G."/>
            <person name="Yan M."/>
            <person name="Ng V."/>
            <person name="Cullen D."/>
            <person name="Martin F."/>
            <person name="Rosso M.-N."/>
            <person name="Henrissat B."/>
            <person name="Hibbett D."/>
            <person name="Martinez A.T."/>
            <person name="Grigoriev I.V."/>
        </authorList>
    </citation>
    <scope>NUCLEOTIDE SEQUENCE</scope>
    <source>
        <strain evidence="1">MF-IS2</strain>
    </source>
</reference>
<protein>
    <submittedName>
        <fullName evidence="1">Uncharacterized protein</fullName>
    </submittedName>
</protein>
<dbReference type="AlphaFoldDB" id="A0A9P5X2J1"/>
<dbReference type="Proteomes" id="UP000807342">
    <property type="component" value="Unassembled WGS sequence"/>
</dbReference>